<feature type="compositionally biased region" description="Basic residues" evidence="1">
    <location>
        <begin position="145"/>
        <end position="155"/>
    </location>
</feature>
<evidence type="ECO:0000313" key="5">
    <source>
        <dbReference type="Proteomes" id="UP001589887"/>
    </source>
</evidence>
<evidence type="ECO:0000256" key="1">
    <source>
        <dbReference type="SAM" id="MobiDB-lite"/>
    </source>
</evidence>
<dbReference type="RefSeq" id="WP_394317353.1">
    <property type="nucleotide sequence ID" value="NZ_JBHMQV010000007.1"/>
</dbReference>
<organism evidence="3 5">
    <name type="scientific">Streptomyces noboritoensis</name>
    <dbReference type="NCBI Taxonomy" id="67337"/>
    <lineage>
        <taxon>Bacteria</taxon>
        <taxon>Bacillati</taxon>
        <taxon>Actinomycetota</taxon>
        <taxon>Actinomycetes</taxon>
        <taxon>Kitasatosporales</taxon>
        <taxon>Streptomycetaceae</taxon>
        <taxon>Streptomyces</taxon>
    </lineage>
</organism>
<accession>A0ABV6TCX4</accession>
<comment type="caution">
    <text evidence="3">The sequence shown here is derived from an EMBL/GenBank/DDBJ whole genome shotgun (WGS) entry which is preliminary data.</text>
</comment>
<gene>
    <name evidence="2" type="ORF">ACFH04_07685</name>
    <name evidence="3" type="ORF">ACFH04_07835</name>
    <name evidence="4" type="ORF">ACFH04_41840</name>
</gene>
<protein>
    <submittedName>
        <fullName evidence="3">Uncharacterized protein</fullName>
    </submittedName>
</protein>
<evidence type="ECO:0000313" key="2">
    <source>
        <dbReference type="EMBL" id="MFC0843611.1"/>
    </source>
</evidence>
<proteinExistence type="predicted"/>
<feature type="region of interest" description="Disordered" evidence="1">
    <location>
        <begin position="1"/>
        <end position="57"/>
    </location>
</feature>
<dbReference type="EMBL" id="JBHMQV010000007">
    <property type="protein sequence ID" value="MFC0843611.1"/>
    <property type="molecule type" value="Genomic_DNA"/>
</dbReference>
<feature type="compositionally biased region" description="Basic and acidic residues" evidence="1">
    <location>
        <begin position="127"/>
        <end position="144"/>
    </location>
</feature>
<dbReference type="Proteomes" id="UP001589887">
    <property type="component" value="Unassembled WGS sequence"/>
</dbReference>
<dbReference type="EMBL" id="JBHMQV010000009">
    <property type="protein sequence ID" value="MFC0850221.1"/>
    <property type="molecule type" value="Genomic_DNA"/>
</dbReference>
<feature type="compositionally biased region" description="Low complexity" evidence="1">
    <location>
        <begin position="19"/>
        <end position="31"/>
    </location>
</feature>
<keyword evidence="5" id="KW-1185">Reference proteome</keyword>
<feature type="region of interest" description="Disordered" evidence="1">
    <location>
        <begin position="127"/>
        <end position="159"/>
    </location>
</feature>
<name>A0ABV6TCX4_9ACTN</name>
<dbReference type="EMBL" id="JBHMQV010000008">
    <property type="protein sequence ID" value="MFC0843639.1"/>
    <property type="molecule type" value="Genomic_DNA"/>
</dbReference>
<evidence type="ECO:0000313" key="3">
    <source>
        <dbReference type="EMBL" id="MFC0843639.1"/>
    </source>
</evidence>
<evidence type="ECO:0000313" key="4">
    <source>
        <dbReference type="EMBL" id="MFC0850221.1"/>
    </source>
</evidence>
<sequence length="172" mass="18795">MRHRRGHRSERGCGGGRARGSAAEVGRASGRCGAWKPQGGRRGGVRGAAPRAYTGGRPTHVYYEDEEFMGTEGTHTILDIDRVVASDDPPTQSGTADYGTLRPLALSRVARHFATDRPSVEHYDKLVTADDEEEHQHRPQECRSPRSRARVRRVPARGTVSPCRIAGRAAVS</sequence>
<reference evidence="3 5" key="1">
    <citation type="submission" date="2024-09" db="EMBL/GenBank/DDBJ databases">
        <authorList>
            <person name="Sun Q."/>
            <person name="Mori K."/>
        </authorList>
    </citation>
    <scope>NUCLEOTIDE SEQUENCE [LARGE SCALE GENOMIC DNA]</scope>
    <source>
        <strain evidence="3 5">JCM 4557</strain>
    </source>
</reference>